<proteinExistence type="predicted"/>
<dbReference type="Proteomes" id="UP000256269">
    <property type="component" value="Unassembled WGS sequence"/>
</dbReference>
<protein>
    <submittedName>
        <fullName evidence="1">Uncharacterized protein</fullName>
    </submittedName>
</protein>
<name>A0A3E0ICF3_9PSEU</name>
<dbReference type="RefSeq" id="WP_147328384.1">
    <property type="nucleotide sequence ID" value="NZ_CP144375.1"/>
</dbReference>
<reference evidence="1 2" key="1">
    <citation type="submission" date="2018-08" db="EMBL/GenBank/DDBJ databases">
        <title>Genomic Encyclopedia of Archaeal and Bacterial Type Strains, Phase II (KMG-II): from individual species to whole genera.</title>
        <authorList>
            <person name="Goeker M."/>
        </authorList>
    </citation>
    <scope>NUCLEOTIDE SEQUENCE [LARGE SCALE GENOMIC DNA]</scope>
    <source>
        <strain evidence="1 2">DSM 45791</strain>
    </source>
</reference>
<dbReference type="OrthoDB" id="3396976at2"/>
<evidence type="ECO:0000313" key="2">
    <source>
        <dbReference type="Proteomes" id="UP000256269"/>
    </source>
</evidence>
<evidence type="ECO:0000313" key="1">
    <source>
        <dbReference type="EMBL" id="REH55855.1"/>
    </source>
</evidence>
<comment type="caution">
    <text evidence="1">The sequence shown here is derived from an EMBL/GenBank/DDBJ whole genome shotgun (WGS) entry which is preliminary data.</text>
</comment>
<sequence length="207" mass="22694">MSAVRHPKLGVVVDFANCVPGAQTRIVSDQRRMYLDEGRQPWAYYGPMVAAIRRALADPAPQLALELAVAKVEEPAKHGHFVELQKGFLRWHEGFAGSLVPVGAGSWIGDDAIFDVHPQLGLRPAKGPKLAVQLYMKEPELRPDAAAVPLHMMRSVMDQVLPGGVPAILDVRRGKLLLPSRRRSDKRLDADVAGVVAHWAAIWRAIA</sequence>
<gene>
    <name evidence="1" type="ORF">BCF44_101881</name>
</gene>
<accession>A0A3E0ICF3</accession>
<keyword evidence="2" id="KW-1185">Reference proteome</keyword>
<dbReference type="AlphaFoldDB" id="A0A3E0ICF3"/>
<dbReference type="EMBL" id="QUNO01000001">
    <property type="protein sequence ID" value="REH55855.1"/>
    <property type="molecule type" value="Genomic_DNA"/>
</dbReference>
<organism evidence="1 2">
    <name type="scientific">Kutzneria buriramensis</name>
    <dbReference type="NCBI Taxonomy" id="1045776"/>
    <lineage>
        <taxon>Bacteria</taxon>
        <taxon>Bacillati</taxon>
        <taxon>Actinomycetota</taxon>
        <taxon>Actinomycetes</taxon>
        <taxon>Pseudonocardiales</taxon>
        <taxon>Pseudonocardiaceae</taxon>
        <taxon>Kutzneria</taxon>
    </lineage>
</organism>